<keyword evidence="2" id="KW-1185">Reference proteome</keyword>
<dbReference type="Proteomes" id="UP000276215">
    <property type="component" value="Unassembled WGS sequence"/>
</dbReference>
<evidence type="ECO:0000313" key="1">
    <source>
        <dbReference type="EMBL" id="RPA94284.1"/>
    </source>
</evidence>
<organism evidence="1 2">
    <name type="scientific">Choiromyces venosus 120613-1</name>
    <dbReference type="NCBI Taxonomy" id="1336337"/>
    <lineage>
        <taxon>Eukaryota</taxon>
        <taxon>Fungi</taxon>
        <taxon>Dikarya</taxon>
        <taxon>Ascomycota</taxon>
        <taxon>Pezizomycotina</taxon>
        <taxon>Pezizomycetes</taxon>
        <taxon>Pezizales</taxon>
        <taxon>Tuberaceae</taxon>
        <taxon>Choiromyces</taxon>
    </lineage>
</organism>
<reference evidence="1 2" key="1">
    <citation type="journal article" date="2018" name="Nat. Ecol. Evol.">
        <title>Pezizomycetes genomes reveal the molecular basis of ectomycorrhizal truffle lifestyle.</title>
        <authorList>
            <person name="Murat C."/>
            <person name="Payen T."/>
            <person name="Noel B."/>
            <person name="Kuo A."/>
            <person name="Morin E."/>
            <person name="Chen J."/>
            <person name="Kohler A."/>
            <person name="Krizsan K."/>
            <person name="Balestrini R."/>
            <person name="Da Silva C."/>
            <person name="Montanini B."/>
            <person name="Hainaut M."/>
            <person name="Levati E."/>
            <person name="Barry K.W."/>
            <person name="Belfiori B."/>
            <person name="Cichocki N."/>
            <person name="Clum A."/>
            <person name="Dockter R.B."/>
            <person name="Fauchery L."/>
            <person name="Guy J."/>
            <person name="Iotti M."/>
            <person name="Le Tacon F."/>
            <person name="Lindquist E.A."/>
            <person name="Lipzen A."/>
            <person name="Malagnac F."/>
            <person name="Mello A."/>
            <person name="Molinier V."/>
            <person name="Miyauchi S."/>
            <person name="Poulain J."/>
            <person name="Riccioni C."/>
            <person name="Rubini A."/>
            <person name="Sitrit Y."/>
            <person name="Splivallo R."/>
            <person name="Traeger S."/>
            <person name="Wang M."/>
            <person name="Zifcakova L."/>
            <person name="Wipf D."/>
            <person name="Zambonelli A."/>
            <person name="Paolocci F."/>
            <person name="Nowrousian M."/>
            <person name="Ottonello S."/>
            <person name="Baldrian P."/>
            <person name="Spatafora J.W."/>
            <person name="Henrissat B."/>
            <person name="Nagy L.G."/>
            <person name="Aury J.M."/>
            <person name="Wincker P."/>
            <person name="Grigoriev I.V."/>
            <person name="Bonfante P."/>
            <person name="Martin F.M."/>
        </authorList>
    </citation>
    <scope>NUCLEOTIDE SEQUENCE [LARGE SCALE GENOMIC DNA]</scope>
    <source>
        <strain evidence="1 2">120613-1</strain>
    </source>
</reference>
<sequence length="263" mass="30394">MGEFRRLLTTQSKALKALQERTSAPDIVEFFKEYEFQRFTYDPSNPPDAEFQRLCQQRQWGPVRIAHAQLEYEEAQQESILWQEQWGQPLAQSAVVEYFENCEFDNSGYDTSSDTSEIPLLEFVGELPAVEFLRAQRVEGYTYSSGLLHEEFRGLLNAREAEWEASLPVESNQAAFLVTGHALAATTPREEWIEDWRTIERELKEEFQFEIEDEFDVLMDFIGSSTGLEAWEVLVELYGVGEAPLDKDEAEHVSPNARLHPVR</sequence>
<dbReference type="AlphaFoldDB" id="A0A3N4JK87"/>
<evidence type="ECO:0000313" key="2">
    <source>
        <dbReference type="Proteomes" id="UP000276215"/>
    </source>
</evidence>
<protein>
    <submittedName>
        <fullName evidence="1">Uncharacterized protein</fullName>
    </submittedName>
</protein>
<dbReference type="EMBL" id="ML120439">
    <property type="protein sequence ID" value="RPA94284.1"/>
    <property type="molecule type" value="Genomic_DNA"/>
</dbReference>
<gene>
    <name evidence="1" type="ORF">L873DRAFT_1793065</name>
</gene>
<name>A0A3N4JK87_9PEZI</name>
<accession>A0A3N4JK87</accession>
<proteinExistence type="predicted"/>